<comment type="caution">
    <text evidence="2">The sequence shown here is derived from an EMBL/GenBank/DDBJ whole genome shotgun (WGS) entry which is preliminary data.</text>
</comment>
<keyword evidence="1" id="KW-0732">Signal</keyword>
<evidence type="ECO:0000313" key="3">
    <source>
        <dbReference type="Proteomes" id="UP000006085"/>
    </source>
</evidence>
<sequence>MNKTTIKISVLAFLGFMTYGYAQQQQQDPYKGKVGVNTVTPSATMDVQPNSDNARVEAKTNEGIIAPKLSKTRIANIETPVEGTLVYATDDATSLISAYTGNDPKVAKITEKGYYFYNGTEWVKAGNNGTETEWVYDNNTNRVNLKRSGINTKKVFYNEYGGLRNMDFGMLQSSGNVTLNPDDFTINYFSPYNATIKYSSSVFPSSSSYGNRFMNYSFLNINENDNSSNVYAAGNNTISIGDSSGLSFSQNINRVLGSISSVAALSGQTFVISNHRNTLSTGNESKVSSAFAVENILTHGSTETLGNAIGVRNIQSILDNTTVTNSLAEQNITTVNKGATVTNLLGIRNQITVQDGGANVSNLYGLHNIFNIKTGSTVGNFYGIKLDMDAIGNGTINNTHYGLYIQNVNKAPLRNFSIYTNAGQIRFGDLANTNTANNNAGATDKPVFVTADGVLKVGGSTGATQLSGIDAMPCNDANRGKMNFIKDVQIAGGGTADAFGICLKSSDGNFYWRYLYGGTGVTNLTGNFGENLD</sequence>
<feature type="signal peptide" evidence="1">
    <location>
        <begin position="1"/>
        <end position="22"/>
    </location>
</feature>
<evidence type="ECO:0000256" key="1">
    <source>
        <dbReference type="SAM" id="SignalP"/>
    </source>
</evidence>
<feature type="chain" id="PRO_5003850996" evidence="1">
    <location>
        <begin position="23"/>
        <end position="533"/>
    </location>
</feature>
<evidence type="ECO:0000313" key="2">
    <source>
        <dbReference type="EMBL" id="EKB58831.1"/>
    </source>
</evidence>
<protein>
    <submittedName>
        <fullName evidence="2">Uncharacterized protein</fullName>
    </submittedName>
</protein>
<organism evidence="2 3">
    <name type="scientific">Bergeyella zoohelcum ATCC 43767</name>
    <dbReference type="NCBI Taxonomy" id="883096"/>
    <lineage>
        <taxon>Bacteria</taxon>
        <taxon>Pseudomonadati</taxon>
        <taxon>Bacteroidota</taxon>
        <taxon>Flavobacteriia</taxon>
        <taxon>Flavobacteriales</taxon>
        <taxon>Weeksellaceae</taxon>
        <taxon>Bergeyella</taxon>
    </lineage>
</organism>
<dbReference type="OrthoDB" id="1242646at2"/>
<name>K1LV98_9FLAO</name>
<dbReference type="Proteomes" id="UP000006085">
    <property type="component" value="Unassembled WGS sequence"/>
</dbReference>
<dbReference type="EMBL" id="AGYA01000009">
    <property type="protein sequence ID" value="EKB58831.1"/>
    <property type="molecule type" value="Genomic_DNA"/>
</dbReference>
<gene>
    <name evidence="2" type="ORF">HMPREF9699_00462</name>
</gene>
<proteinExistence type="predicted"/>
<dbReference type="PATRIC" id="fig|883096.3.peg.470"/>
<reference evidence="2 3" key="1">
    <citation type="submission" date="2012-07" db="EMBL/GenBank/DDBJ databases">
        <title>The Genome Sequence of Bergeyella zoohelcum ATCC 43767.</title>
        <authorList>
            <consortium name="The Broad Institute Genome Sequencing Platform"/>
            <person name="Earl A."/>
            <person name="Ward D."/>
            <person name="Feldgarden M."/>
            <person name="Gevers D."/>
            <person name="Huys G."/>
            <person name="Walker B."/>
            <person name="Young S.K."/>
            <person name="Zeng Q."/>
            <person name="Gargeya S."/>
            <person name="Fitzgerald M."/>
            <person name="Haas B."/>
            <person name="Abouelleil A."/>
            <person name="Alvarado L."/>
            <person name="Arachchi H.M."/>
            <person name="Berlin A.M."/>
            <person name="Chapman S.B."/>
            <person name="Goldberg J."/>
            <person name="Griggs A."/>
            <person name="Gujja S."/>
            <person name="Hansen M."/>
            <person name="Howarth C."/>
            <person name="Imamovic A."/>
            <person name="Larimer J."/>
            <person name="McCowen C."/>
            <person name="Montmayeur A."/>
            <person name="Murphy C."/>
            <person name="Neiman D."/>
            <person name="Pearson M."/>
            <person name="Priest M."/>
            <person name="Roberts A."/>
            <person name="Saif S."/>
            <person name="Shea T."/>
            <person name="Sisk P."/>
            <person name="Sykes S."/>
            <person name="Wortman J."/>
            <person name="Nusbaum C."/>
            <person name="Birren B."/>
        </authorList>
    </citation>
    <scope>NUCLEOTIDE SEQUENCE [LARGE SCALE GENOMIC DNA]</scope>
    <source>
        <strain evidence="2 3">ATCC 43767</strain>
    </source>
</reference>
<accession>K1LV98</accession>
<dbReference type="HOGENOM" id="CLU_030782_0_0_10"/>
<keyword evidence="3" id="KW-1185">Reference proteome</keyword>
<dbReference type="RefSeq" id="WP_002662089.1">
    <property type="nucleotide sequence ID" value="NZ_JH932293.1"/>
</dbReference>
<dbReference type="AlphaFoldDB" id="K1LV98"/>